<comment type="caution">
    <text evidence="2">The sequence shown here is derived from an EMBL/GenBank/DDBJ whole genome shotgun (WGS) entry which is preliminary data.</text>
</comment>
<evidence type="ECO:0000313" key="2">
    <source>
        <dbReference type="EMBL" id="GHF19646.1"/>
    </source>
</evidence>
<dbReference type="PANTHER" id="PTHR12117:SF0">
    <property type="entry name" value="PROLYL 3-HYDROXYLASE OGFOD1"/>
    <property type="match status" value="1"/>
</dbReference>
<sequence length="242" mass="27276">MIDLRINPALDPAILGRSLQEKTRLQVANFLTAESASHLERLLTGNQIWYSTYNEGDLHFEVPQSELAQMSAPERAILMKNLNNGARDGFQYFFQQYYISNAVRSGENAGHPIHVMHAFVNSQEFLDFMRILCGAADIAYADSFASKYVPGHFLTNHDDKHDTYNRVAAYVLSMTRGWKADWGGNLVFYDHDTGNITEGFAPAYNTLNIFLTPQPHAVTYVAPFAGTQRLSYLGWLNRAEAT</sequence>
<dbReference type="GO" id="GO:0031543">
    <property type="term" value="F:peptidyl-proline dioxygenase activity"/>
    <property type="evidence" value="ECO:0007669"/>
    <property type="project" value="TreeGrafter"/>
</dbReference>
<gene>
    <name evidence="2" type="ORF">GCM10017044_12980</name>
</gene>
<organism evidence="2 3">
    <name type="scientific">Kordiimonas sediminis</name>
    <dbReference type="NCBI Taxonomy" id="1735581"/>
    <lineage>
        <taxon>Bacteria</taxon>
        <taxon>Pseudomonadati</taxon>
        <taxon>Pseudomonadota</taxon>
        <taxon>Alphaproteobacteria</taxon>
        <taxon>Kordiimonadales</taxon>
        <taxon>Kordiimonadaceae</taxon>
        <taxon>Kordiimonas</taxon>
    </lineage>
</organism>
<dbReference type="PANTHER" id="PTHR12117">
    <property type="entry name" value="HISTONE ACETYLTRANSFERASE COMPLEX"/>
    <property type="match status" value="1"/>
</dbReference>
<dbReference type="InterPro" id="IPR051842">
    <property type="entry name" value="uS12_prolyl_hydroxylase"/>
</dbReference>
<proteinExistence type="predicted"/>
<reference evidence="2" key="1">
    <citation type="journal article" date="2014" name="Int. J. Syst. Evol. Microbiol.">
        <title>Complete genome sequence of Corynebacterium casei LMG S-19264T (=DSM 44701T), isolated from a smear-ripened cheese.</title>
        <authorList>
            <consortium name="US DOE Joint Genome Institute (JGI-PGF)"/>
            <person name="Walter F."/>
            <person name="Albersmeier A."/>
            <person name="Kalinowski J."/>
            <person name="Ruckert C."/>
        </authorList>
    </citation>
    <scope>NUCLEOTIDE SEQUENCE</scope>
    <source>
        <strain evidence="2">KCTC 42590</strain>
    </source>
</reference>
<evidence type="ECO:0000313" key="3">
    <source>
        <dbReference type="Proteomes" id="UP000630923"/>
    </source>
</evidence>
<dbReference type="Pfam" id="PF13661">
    <property type="entry name" value="2OG-FeII_Oxy_4"/>
    <property type="match status" value="1"/>
</dbReference>
<dbReference type="Proteomes" id="UP000630923">
    <property type="component" value="Unassembled WGS sequence"/>
</dbReference>
<feature type="domain" description="Prolyl 3,4-dihydroxylase TPA1/OFD1 N-terminal" evidence="1">
    <location>
        <begin position="145"/>
        <end position="236"/>
    </location>
</feature>
<keyword evidence="3" id="KW-1185">Reference proteome</keyword>
<protein>
    <submittedName>
        <fullName evidence="2">Proline hydroxylase</fullName>
    </submittedName>
</protein>
<dbReference type="GO" id="GO:0006449">
    <property type="term" value="P:regulation of translational termination"/>
    <property type="evidence" value="ECO:0007669"/>
    <property type="project" value="TreeGrafter"/>
</dbReference>
<dbReference type="GO" id="GO:0005737">
    <property type="term" value="C:cytoplasm"/>
    <property type="evidence" value="ECO:0007669"/>
    <property type="project" value="TreeGrafter"/>
</dbReference>
<accession>A0A919ARC7</accession>
<dbReference type="AlphaFoldDB" id="A0A919ARC7"/>
<reference evidence="2" key="2">
    <citation type="submission" date="2020-09" db="EMBL/GenBank/DDBJ databases">
        <authorList>
            <person name="Sun Q."/>
            <person name="Kim S."/>
        </authorList>
    </citation>
    <scope>NUCLEOTIDE SEQUENCE</scope>
    <source>
        <strain evidence="2">KCTC 42590</strain>
    </source>
</reference>
<evidence type="ECO:0000259" key="1">
    <source>
        <dbReference type="Pfam" id="PF13661"/>
    </source>
</evidence>
<dbReference type="InterPro" id="IPR039558">
    <property type="entry name" value="TPA1/OFD1_N"/>
</dbReference>
<dbReference type="Gene3D" id="2.60.120.620">
    <property type="entry name" value="q2cbj1_9rhob like domain"/>
    <property type="match status" value="1"/>
</dbReference>
<dbReference type="RefSeq" id="WP_191251018.1">
    <property type="nucleotide sequence ID" value="NZ_BNCI01000001.1"/>
</dbReference>
<name>A0A919ARC7_9PROT</name>
<dbReference type="EMBL" id="BNCI01000001">
    <property type="protein sequence ID" value="GHF19646.1"/>
    <property type="molecule type" value="Genomic_DNA"/>
</dbReference>